<accession>U5ENI2</accession>
<feature type="compositionally biased region" description="Acidic residues" evidence="3">
    <location>
        <begin position="911"/>
        <end position="928"/>
    </location>
</feature>
<dbReference type="PANTHER" id="PTHR14130:SF14">
    <property type="entry name" value="RHO GTPASE-ACTIVATING PROTEIN 92B"/>
    <property type="match status" value="1"/>
</dbReference>
<dbReference type="GO" id="GO:0032956">
    <property type="term" value="P:regulation of actin cytoskeleton organization"/>
    <property type="evidence" value="ECO:0007669"/>
    <property type="project" value="TreeGrafter"/>
</dbReference>
<evidence type="ECO:0000313" key="5">
    <source>
        <dbReference type="EMBL" id="JAB55798.1"/>
    </source>
</evidence>
<dbReference type="EMBL" id="GANO01004073">
    <property type="protein sequence ID" value="JAB55798.1"/>
    <property type="molecule type" value="mRNA"/>
</dbReference>
<evidence type="ECO:0000256" key="2">
    <source>
        <dbReference type="ARBA" id="ARBA00022553"/>
    </source>
</evidence>
<feature type="compositionally biased region" description="Low complexity" evidence="3">
    <location>
        <begin position="570"/>
        <end position="581"/>
    </location>
</feature>
<dbReference type="InterPro" id="IPR027267">
    <property type="entry name" value="AH/BAR_dom_sf"/>
</dbReference>
<name>U5ENI2_9DIPT</name>
<dbReference type="GO" id="GO:0035020">
    <property type="term" value="P:regulation of Rac protein signal transduction"/>
    <property type="evidence" value="ECO:0007669"/>
    <property type="project" value="TreeGrafter"/>
</dbReference>
<feature type="region of interest" description="Disordered" evidence="3">
    <location>
        <begin position="895"/>
        <end position="965"/>
    </location>
</feature>
<dbReference type="AlphaFoldDB" id="U5ENI2"/>
<feature type="region of interest" description="Disordered" evidence="3">
    <location>
        <begin position="518"/>
        <end position="635"/>
    </location>
</feature>
<dbReference type="PANTHER" id="PTHR14130">
    <property type="entry name" value="3BP-1 RELATED RHOGAP"/>
    <property type="match status" value="1"/>
</dbReference>
<feature type="compositionally biased region" description="Low complexity" evidence="3">
    <location>
        <begin position="613"/>
        <end position="626"/>
    </location>
</feature>
<dbReference type="GO" id="GO:0005737">
    <property type="term" value="C:cytoplasm"/>
    <property type="evidence" value="ECO:0007669"/>
    <property type="project" value="InterPro"/>
</dbReference>
<dbReference type="GO" id="GO:0005096">
    <property type="term" value="F:GTPase activator activity"/>
    <property type="evidence" value="ECO:0007669"/>
    <property type="project" value="UniProtKB-KW"/>
</dbReference>
<keyword evidence="1" id="KW-0343">GTPase activation</keyword>
<reference evidence="5" key="1">
    <citation type="journal article" date="2014" name="Insect Biochem. Mol. Biol.">
        <title>An insight into the sialome of the frog biting fly, Corethrella appendiculata.</title>
        <authorList>
            <person name="Ribeiro J.M.C."/>
            <person name="Chagas A.C."/>
            <person name="Pham V.M."/>
            <person name="Lounibos L.P."/>
            <person name="Calvo E."/>
        </authorList>
    </citation>
    <scope>NUCLEOTIDE SEQUENCE</scope>
    <source>
        <tissue evidence="5">Salivary glands</tissue>
    </source>
</reference>
<feature type="non-terminal residue" evidence="5">
    <location>
        <position position="1"/>
    </location>
</feature>
<dbReference type="Pfam" id="PF03114">
    <property type="entry name" value="BAR"/>
    <property type="match status" value="1"/>
</dbReference>
<feature type="compositionally biased region" description="Basic and acidic residues" evidence="3">
    <location>
        <begin position="901"/>
        <end position="910"/>
    </location>
</feature>
<evidence type="ECO:0000256" key="1">
    <source>
        <dbReference type="ARBA" id="ARBA00022468"/>
    </source>
</evidence>
<sequence length="965" mass="108727">RSTKLDRNPDELHDVEKQVDKYKDVLQILHKRISANISAVQQQDNVAKEKRCKKIYEYILGQSMDESSKDLPDGILKNVLDNCARLEKTIASEIINNEINVENDVSKKLNGIIEQHISGMQKQKRIVQKCHQDHDVARQKLQTTLRSTNSEHHHQTNINQTKINQLKDDEEELAIKLEKERDIYASQMFELLAEEESIANYILNYVKFQQLYYKSALKEIEQILENMNGLFRKTNKKVFNTSLDDHLEATGRKISFVIELCVCCLLEKGLYEEGLLRVGCATSKLKRMISAIDANFAGPPLPDEYKDVHVIAGVLKKYLRSLPEPLLTFGFYDEFVAAAQQSTEQARKRSILDIINRLPKGNYNNLKYLTKFLSYLAEKNQHNKMSPQNIAIVMSPNLLWSPNDIEQNYLQQVNSTATVNTIVEALVGDWHFFFDGEVEYYQTMSRDDLFPDNGGFPIDKELPSIRSNIVPNNINISNNTDVMSKSMNAVVFSSTTATTTINGTGGQQLFANIPAFSSQSNNEKKNDFINKPITSHSRSSSHDTSLILLSNNGNSNSHSSLTNDQIKQRSQSNSSLSDHSSPPQETSPKLPVRRKHNKQLAPTPPDVSKNKDSPAPIANSSSSSNSQPFNRDNSKNKSAQYFKNLNNHYHHSVDNSGADEFQSLQHYPTSHQQQLQQKPKSQPFNQQTKYLKNQSHEDLTGCKILAKAGSHDNLLKLKSDKQPPPRPQPISVECQTLNRMNLKQQQNAIKCDTNSQSNVAGNPSKNSSFPLPIKPVAMPRMTLLQQNSSNSQSDDSASSTVVIREKPAIPERPTTLIRPHSFKGSVPEITKFIDQQQTNSQNEISLKKTQSFRGETSSLTSSLSKEAKHLERTQIYNIDKQQVAIIDVLPETKSATAAKEPLQEKPSSTEHDDDIPLIDADHEDDENDLNLQQIPPSPRGFVKRPQVIPPPPPTNRPKSGDSTDL</sequence>
<dbReference type="Gene3D" id="1.20.1270.60">
    <property type="entry name" value="Arfaptin homology (AH) domain/BAR domain"/>
    <property type="match status" value="1"/>
</dbReference>
<proteinExistence type="evidence at transcript level"/>
<dbReference type="InterPro" id="IPR047165">
    <property type="entry name" value="RHG17/44/SH3BP1-like"/>
</dbReference>
<dbReference type="GO" id="GO:0007165">
    <property type="term" value="P:signal transduction"/>
    <property type="evidence" value="ECO:0007669"/>
    <property type="project" value="InterPro"/>
</dbReference>
<dbReference type="InterPro" id="IPR008936">
    <property type="entry name" value="Rho_GTPase_activation_prot"/>
</dbReference>
<feature type="compositionally biased region" description="Low complexity" evidence="3">
    <location>
        <begin position="534"/>
        <end position="561"/>
    </location>
</feature>
<dbReference type="InterPro" id="IPR000198">
    <property type="entry name" value="RhoGAP_dom"/>
</dbReference>
<dbReference type="Pfam" id="PF00620">
    <property type="entry name" value="RhoGAP"/>
    <property type="match status" value="1"/>
</dbReference>
<feature type="region of interest" description="Disordered" evidence="3">
    <location>
        <begin position="836"/>
        <end position="865"/>
    </location>
</feature>
<dbReference type="SUPFAM" id="SSF103657">
    <property type="entry name" value="BAR/IMD domain-like"/>
    <property type="match status" value="1"/>
</dbReference>
<dbReference type="InterPro" id="IPR004148">
    <property type="entry name" value="BAR_dom"/>
</dbReference>
<feature type="compositionally biased region" description="Polar residues" evidence="3">
    <location>
        <begin position="836"/>
        <end position="855"/>
    </location>
</feature>
<dbReference type="PROSITE" id="PS50238">
    <property type="entry name" value="RHOGAP"/>
    <property type="match status" value="1"/>
</dbReference>
<dbReference type="FunFam" id="1.10.555.10:FF:000001">
    <property type="entry name" value="Rho GTPase activating protein 44"/>
    <property type="match status" value="1"/>
</dbReference>
<dbReference type="Gene3D" id="1.10.555.10">
    <property type="entry name" value="Rho GTPase activation protein"/>
    <property type="match status" value="1"/>
</dbReference>
<evidence type="ECO:0000256" key="3">
    <source>
        <dbReference type="SAM" id="MobiDB-lite"/>
    </source>
</evidence>
<dbReference type="SMART" id="SM00324">
    <property type="entry name" value="RhoGAP"/>
    <property type="match status" value="1"/>
</dbReference>
<keyword evidence="2" id="KW-0597">Phosphoprotein</keyword>
<protein>
    <submittedName>
        <fullName evidence="5">Putative signal transduction</fullName>
    </submittedName>
</protein>
<feature type="domain" description="Rho-GAP" evidence="4">
    <location>
        <begin position="241"/>
        <end position="434"/>
    </location>
</feature>
<organism evidence="5">
    <name type="scientific">Corethrella appendiculata</name>
    <dbReference type="NCBI Taxonomy" id="1370023"/>
    <lineage>
        <taxon>Eukaryota</taxon>
        <taxon>Metazoa</taxon>
        <taxon>Ecdysozoa</taxon>
        <taxon>Arthropoda</taxon>
        <taxon>Hexapoda</taxon>
        <taxon>Insecta</taxon>
        <taxon>Pterygota</taxon>
        <taxon>Neoptera</taxon>
        <taxon>Endopterygota</taxon>
        <taxon>Diptera</taxon>
        <taxon>Nematocera</taxon>
        <taxon>Culicoidea</taxon>
        <taxon>Chaoboridae</taxon>
        <taxon>Corethrella</taxon>
    </lineage>
</organism>
<evidence type="ECO:0000259" key="4">
    <source>
        <dbReference type="PROSITE" id="PS50238"/>
    </source>
</evidence>
<dbReference type="SUPFAM" id="SSF48350">
    <property type="entry name" value="GTPase activation domain, GAP"/>
    <property type="match status" value="1"/>
</dbReference>